<protein>
    <recommendedName>
        <fullName evidence="2 7">Shikimate dehydrogenase (NADP(+))</fullName>
        <shortName evidence="7">SDH</shortName>
        <ecNumber evidence="2 7">1.1.1.25</ecNumber>
    </recommendedName>
</protein>
<dbReference type="RefSeq" id="WP_189493392.1">
    <property type="nucleotide sequence ID" value="NZ_BMZG01000007.1"/>
</dbReference>
<evidence type="ECO:0000256" key="2">
    <source>
        <dbReference type="ARBA" id="ARBA00012962"/>
    </source>
</evidence>
<evidence type="ECO:0000256" key="5">
    <source>
        <dbReference type="ARBA" id="ARBA00023141"/>
    </source>
</evidence>
<sequence>MSAKKFAVIGNPIAHSRSPMIHAQFAKDCGIELTYEPVLGDLNGFAACVDKLREQGYVGANLTLPFKREAYLLDIIGYYSPEAREAQAVNTLKFEEDGTVSVYNTDGIGLIRDITQNLNCTLLGKNVLVMGAGGAVQGVLALLCAEQLKRLTLINRTKTKAIGLIEYMLAMAATNPLPFHFSTSIIFTGDDPVNVTMQGRNLDGERLNHLFEVAVSDWHVDQFHPSEGYDVVINATSTGLLGGFEPPVGVRFAPNALAYDMVYGKQTAFLDWAISQGARTADGWGMLVEQAAKSFEIWHGVKPDTRALIATKGQ</sequence>
<feature type="binding site" evidence="7">
    <location>
        <position position="290"/>
    </location>
    <ligand>
        <name>shikimate</name>
        <dbReference type="ChEBI" id="CHEBI:36208"/>
    </ligand>
</feature>
<reference evidence="11" key="1">
    <citation type="journal article" date="2014" name="Int. J. Syst. Evol. Microbiol.">
        <title>Complete genome sequence of Corynebacterium casei LMG S-19264T (=DSM 44701T), isolated from a smear-ripened cheese.</title>
        <authorList>
            <consortium name="US DOE Joint Genome Institute (JGI-PGF)"/>
            <person name="Walter F."/>
            <person name="Albersmeier A."/>
            <person name="Kalinowski J."/>
            <person name="Ruckert C."/>
        </authorList>
    </citation>
    <scope>NUCLEOTIDE SEQUENCE</scope>
    <source>
        <strain evidence="11">KCTC 32501</strain>
    </source>
</reference>
<dbReference type="GO" id="GO:0019632">
    <property type="term" value="P:shikimate metabolic process"/>
    <property type="evidence" value="ECO:0007669"/>
    <property type="project" value="TreeGrafter"/>
</dbReference>
<evidence type="ECO:0000256" key="1">
    <source>
        <dbReference type="ARBA" id="ARBA00004871"/>
    </source>
</evidence>
<dbReference type="UniPathway" id="UPA00053">
    <property type="reaction ID" value="UER00087"/>
</dbReference>
<dbReference type="Gene3D" id="3.40.50.720">
    <property type="entry name" value="NAD(P)-binding Rossmann-like Domain"/>
    <property type="match status" value="2"/>
</dbReference>
<reference evidence="11" key="2">
    <citation type="submission" date="2020-09" db="EMBL/GenBank/DDBJ databases">
        <authorList>
            <person name="Sun Q."/>
            <person name="Kim S."/>
        </authorList>
    </citation>
    <scope>NUCLEOTIDE SEQUENCE</scope>
    <source>
        <strain evidence="11">KCTC 32501</strain>
    </source>
</reference>
<comment type="subunit">
    <text evidence="7">Homodimer.</text>
</comment>
<dbReference type="GO" id="GO:0005829">
    <property type="term" value="C:cytosol"/>
    <property type="evidence" value="ECO:0007669"/>
    <property type="project" value="TreeGrafter"/>
</dbReference>
<dbReference type="AlphaFoldDB" id="A0A8J3CHU1"/>
<evidence type="ECO:0000256" key="3">
    <source>
        <dbReference type="ARBA" id="ARBA00022857"/>
    </source>
</evidence>
<feature type="binding site" evidence="7">
    <location>
        <begin position="16"/>
        <end position="18"/>
    </location>
    <ligand>
        <name>shikimate</name>
        <dbReference type="ChEBI" id="CHEBI:36208"/>
    </ligand>
</feature>
<dbReference type="PANTHER" id="PTHR21089:SF1">
    <property type="entry name" value="BIFUNCTIONAL 3-DEHYDROQUINATE DEHYDRATASE_SHIKIMATE DEHYDROGENASE, CHLOROPLASTIC"/>
    <property type="match status" value="1"/>
</dbReference>
<dbReference type="InterPro" id="IPR046346">
    <property type="entry name" value="Aminoacid_DH-like_N_sf"/>
</dbReference>
<feature type="domain" description="SDH C-terminal" evidence="10">
    <location>
        <begin position="283"/>
        <end position="307"/>
    </location>
</feature>
<dbReference type="SUPFAM" id="SSF51735">
    <property type="entry name" value="NAD(P)-binding Rossmann-fold domains"/>
    <property type="match status" value="1"/>
</dbReference>
<name>A0A8J3CHU1_9BURK</name>
<feature type="binding site" evidence="7">
    <location>
        <begin position="155"/>
        <end position="160"/>
    </location>
    <ligand>
        <name>NADP(+)</name>
        <dbReference type="ChEBI" id="CHEBI:58349"/>
    </ligand>
</feature>
<dbReference type="InterPro" id="IPR022893">
    <property type="entry name" value="Shikimate_DH_fam"/>
</dbReference>
<proteinExistence type="inferred from homology"/>
<dbReference type="Pfam" id="PF18317">
    <property type="entry name" value="SDH_C"/>
    <property type="match status" value="1"/>
</dbReference>
<dbReference type="InterPro" id="IPR006151">
    <property type="entry name" value="Shikm_DH/Glu-tRNA_Rdtase"/>
</dbReference>
<evidence type="ECO:0000256" key="6">
    <source>
        <dbReference type="ARBA" id="ARBA00049442"/>
    </source>
</evidence>
<feature type="active site" description="Proton acceptor" evidence="7">
    <location>
        <position position="67"/>
    </location>
</feature>
<dbReference type="EMBL" id="BMZG01000007">
    <property type="protein sequence ID" value="GHA75405.1"/>
    <property type="molecule type" value="Genomic_DNA"/>
</dbReference>
<evidence type="ECO:0000259" key="8">
    <source>
        <dbReference type="Pfam" id="PF01488"/>
    </source>
</evidence>
<dbReference type="SUPFAM" id="SSF53223">
    <property type="entry name" value="Aminoacid dehydrogenase-like, N-terminal domain"/>
    <property type="match status" value="1"/>
</dbReference>
<evidence type="ECO:0000259" key="10">
    <source>
        <dbReference type="Pfam" id="PF18317"/>
    </source>
</evidence>
<dbReference type="GO" id="GO:0050661">
    <property type="term" value="F:NADP binding"/>
    <property type="evidence" value="ECO:0007669"/>
    <property type="project" value="TreeGrafter"/>
</dbReference>
<dbReference type="GO" id="GO:0004764">
    <property type="term" value="F:shikimate 3-dehydrogenase (NADP+) activity"/>
    <property type="evidence" value="ECO:0007669"/>
    <property type="project" value="UniProtKB-UniRule"/>
</dbReference>
<feature type="domain" description="Quinate/shikimate 5-dehydrogenase/glutamyl-tRNA reductase" evidence="8">
    <location>
        <begin position="121"/>
        <end position="168"/>
    </location>
</feature>
<feature type="binding site" evidence="7">
    <location>
        <begin position="131"/>
        <end position="135"/>
    </location>
    <ligand>
        <name>NADP(+)</name>
        <dbReference type="ChEBI" id="CHEBI:58349"/>
    </ligand>
</feature>
<organism evidence="11 12">
    <name type="scientific">Formosimonas limnophila</name>
    <dbReference type="NCBI Taxonomy" id="1384487"/>
    <lineage>
        <taxon>Bacteria</taxon>
        <taxon>Pseudomonadati</taxon>
        <taxon>Pseudomonadota</taxon>
        <taxon>Betaproteobacteria</taxon>
        <taxon>Burkholderiales</taxon>
        <taxon>Burkholderiaceae</taxon>
        <taxon>Formosimonas</taxon>
    </lineage>
</organism>
<evidence type="ECO:0000256" key="4">
    <source>
        <dbReference type="ARBA" id="ARBA00023002"/>
    </source>
</evidence>
<feature type="binding site" evidence="7">
    <location>
        <position position="283"/>
    </location>
    <ligand>
        <name>NADP(+)</name>
        <dbReference type="ChEBI" id="CHEBI:58349"/>
    </ligand>
</feature>
<dbReference type="Gene3D" id="3.40.50.10860">
    <property type="entry name" value="Leucine Dehydrogenase, chain A, domain 1"/>
    <property type="match status" value="2"/>
</dbReference>
<keyword evidence="3 7" id="KW-0521">NADP</keyword>
<feature type="binding site" evidence="7">
    <location>
        <position position="63"/>
    </location>
    <ligand>
        <name>shikimate</name>
        <dbReference type="ChEBI" id="CHEBI:36208"/>
    </ligand>
</feature>
<dbReference type="HAMAP" id="MF_00222">
    <property type="entry name" value="Shikimate_DH_AroE"/>
    <property type="match status" value="1"/>
</dbReference>
<feature type="binding site" evidence="7">
    <location>
        <position position="261"/>
    </location>
    <ligand>
        <name>NADP(+)</name>
        <dbReference type="ChEBI" id="CHEBI:58349"/>
    </ligand>
</feature>
<dbReference type="GO" id="GO:0009423">
    <property type="term" value="P:chorismate biosynthetic process"/>
    <property type="evidence" value="ECO:0007669"/>
    <property type="project" value="UniProtKB-UniRule"/>
</dbReference>
<feature type="domain" description="Shikimate dehydrogenase substrate binding N-terminal" evidence="9">
    <location>
        <begin position="8"/>
        <end position="92"/>
    </location>
</feature>
<dbReference type="InterPro" id="IPR013708">
    <property type="entry name" value="Shikimate_DH-bd_N"/>
</dbReference>
<dbReference type="GO" id="GO:0009073">
    <property type="term" value="P:aromatic amino acid family biosynthetic process"/>
    <property type="evidence" value="ECO:0007669"/>
    <property type="project" value="UniProtKB-KW"/>
</dbReference>
<keyword evidence="4 7" id="KW-0560">Oxidoreductase</keyword>
<accession>A0A8J3CHU1</accession>
<dbReference type="InterPro" id="IPR041121">
    <property type="entry name" value="SDH_C"/>
</dbReference>
<dbReference type="Proteomes" id="UP000614287">
    <property type="component" value="Unassembled WGS sequence"/>
</dbReference>
<comment type="catalytic activity">
    <reaction evidence="6 7">
        <text>shikimate + NADP(+) = 3-dehydroshikimate + NADPH + H(+)</text>
        <dbReference type="Rhea" id="RHEA:17737"/>
        <dbReference type="ChEBI" id="CHEBI:15378"/>
        <dbReference type="ChEBI" id="CHEBI:16630"/>
        <dbReference type="ChEBI" id="CHEBI:36208"/>
        <dbReference type="ChEBI" id="CHEBI:57783"/>
        <dbReference type="ChEBI" id="CHEBI:58349"/>
        <dbReference type="EC" id="1.1.1.25"/>
    </reaction>
</comment>
<comment type="caution">
    <text evidence="7">Lacks conserved residue(s) required for the propagation of feature annotation.</text>
</comment>
<gene>
    <name evidence="7 11" type="primary">aroE</name>
    <name evidence="11" type="ORF">GCM10009007_15690</name>
</gene>
<evidence type="ECO:0000259" key="9">
    <source>
        <dbReference type="Pfam" id="PF08501"/>
    </source>
</evidence>
<keyword evidence="5 7" id="KW-0057">Aromatic amino acid biosynthesis</keyword>
<keyword evidence="12" id="KW-1185">Reference proteome</keyword>
<dbReference type="PANTHER" id="PTHR21089">
    <property type="entry name" value="SHIKIMATE DEHYDROGENASE"/>
    <property type="match status" value="1"/>
</dbReference>
<evidence type="ECO:0000313" key="12">
    <source>
        <dbReference type="Proteomes" id="UP000614287"/>
    </source>
</evidence>
<dbReference type="Pfam" id="PF08501">
    <property type="entry name" value="Shikimate_dh_N"/>
    <property type="match status" value="1"/>
</dbReference>
<dbReference type="CDD" id="cd01065">
    <property type="entry name" value="NAD_bind_Shikimate_DH"/>
    <property type="match status" value="1"/>
</dbReference>
<feature type="binding site" evidence="7">
    <location>
        <position position="106"/>
    </location>
    <ligand>
        <name>shikimate</name>
        <dbReference type="ChEBI" id="CHEBI:36208"/>
    </ligand>
</feature>
<feature type="binding site" evidence="7">
    <location>
        <position position="90"/>
    </location>
    <ligand>
        <name>shikimate</name>
        <dbReference type="ChEBI" id="CHEBI:36208"/>
    </ligand>
</feature>
<dbReference type="EC" id="1.1.1.25" evidence="2 7"/>
<feature type="binding site" evidence="7">
    <location>
        <position position="263"/>
    </location>
    <ligand>
        <name>shikimate</name>
        <dbReference type="ChEBI" id="CHEBI:36208"/>
    </ligand>
</feature>
<evidence type="ECO:0000313" key="11">
    <source>
        <dbReference type="EMBL" id="GHA75405.1"/>
    </source>
</evidence>
<keyword evidence="7" id="KW-0028">Amino-acid biosynthesis</keyword>
<comment type="similarity">
    <text evidence="7">Belongs to the shikimate dehydrogenase family.</text>
</comment>
<dbReference type="InterPro" id="IPR036291">
    <property type="entry name" value="NAD(P)-bd_dom_sf"/>
</dbReference>
<comment type="pathway">
    <text evidence="1 7">Metabolic intermediate biosynthesis; chorismate biosynthesis; chorismate from D-erythrose 4-phosphate and phosphoenolpyruvate: step 4/7.</text>
</comment>
<comment type="caution">
    <text evidence="11">The sequence shown here is derived from an EMBL/GenBank/DDBJ whole genome shotgun (WGS) entry which is preliminary data.</text>
</comment>
<dbReference type="Pfam" id="PF01488">
    <property type="entry name" value="Shikimate_DH"/>
    <property type="match status" value="1"/>
</dbReference>
<comment type="function">
    <text evidence="7">Involved in the biosynthesis of the chorismate, which leads to the biosynthesis of aromatic amino acids. Catalyzes the reversible NADPH linked reduction of 3-dehydroshikimate (DHSA) to yield shikimate (SA).</text>
</comment>
<evidence type="ECO:0000256" key="7">
    <source>
        <dbReference type="HAMAP-Rule" id="MF_00222"/>
    </source>
</evidence>
<dbReference type="GO" id="GO:0008652">
    <property type="term" value="P:amino acid biosynthetic process"/>
    <property type="evidence" value="ECO:0007669"/>
    <property type="project" value="UniProtKB-KW"/>
</dbReference>